<gene>
    <name evidence="2" type="ORF">H735_03910</name>
</gene>
<accession>A0A0C1ZAQ4</accession>
<dbReference type="EMBL" id="JPRD01000008">
    <property type="protein sequence ID" value="KIF54200.1"/>
    <property type="molecule type" value="Genomic_DNA"/>
</dbReference>
<dbReference type="RefSeq" id="WP_005442105.1">
    <property type="nucleotide sequence ID" value="NZ_BAOH01000034.1"/>
</dbReference>
<comment type="caution">
    <text evidence="2">The sequence shown here is derived from an EMBL/GenBank/DDBJ whole genome shotgun (WGS) entry which is preliminary data.</text>
</comment>
<keyword evidence="1" id="KW-0732">Signal</keyword>
<evidence type="ECO:0008006" key="4">
    <source>
        <dbReference type="Google" id="ProtNLM"/>
    </source>
</evidence>
<dbReference type="Proteomes" id="UP000031586">
    <property type="component" value="Unassembled WGS sequence"/>
</dbReference>
<feature type="signal peptide" evidence="1">
    <location>
        <begin position="1"/>
        <end position="17"/>
    </location>
</feature>
<protein>
    <recommendedName>
        <fullName evidence="4">Pilus assembly protein</fullName>
    </recommendedName>
</protein>
<organism evidence="2 3">
    <name type="scientific">Vibrio owensii CAIM 1854 = LMG 25443</name>
    <dbReference type="NCBI Taxonomy" id="1229493"/>
    <lineage>
        <taxon>Bacteria</taxon>
        <taxon>Pseudomonadati</taxon>
        <taxon>Pseudomonadota</taxon>
        <taxon>Gammaproteobacteria</taxon>
        <taxon>Vibrionales</taxon>
        <taxon>Vibrionaceae</taxon>
        <taxon>Vibrio</taxon>
    </lineage>
</organism>
<sequence>MGYKPFALLVFSGSVFAGSLASFPENLDKLVLVKQSVIPGRDVVLPPDTPTFVQETVKMYNWTNQGKGTNLSIYVPKHKVDAYKKHGPYSDGLTAVAVYEEENIIFVTEHLAGEVLYGSYDRQGNDISDRHPSLRIETCYRCHNGYKDICINGTCAVPIIDVFNE</sequence>
<evidence type="ECO:0000256" key="1">
    <source>
        <dbReference type="SAM" id="SignalP"/>
    </source>
</evidence>
<reference evidence="2 3" key="1">
    <citation type="submission" date="2014-07" db="EMBL/GenBank/DDBJ databases">
        <title>Unique and conserved regions in Vibrio harveyi and related species in comparison with the shrimp pathogen Vibrio harveyi CAIM 1792.</title>
        <authorList>
            <person name="Espinoza-Valles I."/>
            <person name="Vora G."/>
            <person name="Leekitcharoenphon P."/>
            <person name="Ussery D."/>
            <person name="Hoj L."/>
            <person name="Gomez-Gil B."/>
        </authorList>
    </citation>
    <scope>NUCLEOTIDE SEQUENCE [LARGE SCALE GENOMIC DNA]</scope>
    <source>
        <strain evidence="3">CAIM 1854 / LMG 25443</strain>
    </source>
</reference>
<evidence type="ECO:0000313" key="2">
    <source>
        <dbReference type="EMBL" id="KIF54200.1"/>
    </source>
</evidence>
<proteinExistence type="predicted"/>
<name>A0A0C1ZAQ4_9VIBR</name>
<feature type="chain" id="PRO_5002144750" description="Pilus assembly protein" evidence="1">
    <location>
        <begin position="18"/>
        <end position="165"/>
    </location>
</feature>
<evidence type="ECO:0000313" key="3">
    <source>
        <dbReference type="Proteomes" id="UP000031586"/>
    </source>
</evidence>
<dbReference type="PATRIC" id="fig|1229493.5.peg.5703"/>
<dbReference type="AlphaFoldDB" id="A0A0C1ZAQ4"/>
<dbReference type="GeneID" id="47101235"/>